<name>A0A9D4KVS1_DREPO</name>
<reference evidence="1" key="2">
    <citation type="submission" date="2020-11" db="EMBL/GenBank/DDBJ databases">
        <authorList>
            <person name="McCartney M.A."/>
            <person name="Auch B."/>
            <person name="Kono T."/>
            <person name="Mallez S."/>
            <person name="Becker A."/>
            <person name="Gohl D.M."/>
            <person name="Silverstein K.A.T."/>
            <person name="Koren S."/>
            <person name="Bechman K.B."/>
            <person name="Herman A."/>
            <person name="Abrahante J.E."/>
            <person name="Garbe J."/>
        </authorList>
    </citation>
    <scope>NUCLEOTIDE SEQUENCE</scope>
    <source>
        <strain evidence="1">Duluth1</strain>
        <tissue evidence="1">Whole animal</tissue>
    </source>
</reference>
<evidence type="ECO:0000313" key="1">
    <source>
        <dbReference type="EMBL" id="KAH3845921.1"/>
    </source>
</evidence>
<sequence length="123" mass="14042">MQNPLMNERNVDRTKQELSEDSALDYSNALIISSRTCRCVSERIEGRGVRFPKSIPIKAIHHTDFESAESRCKGAGRVRETAIDIVLVLANIRPEFNHFIRFIQDHSSRKVARKGSRYVAATR</sequence>
<keyword evidence="2" id="KW-1185">Reference proteome</keyword>
<proteinExistence type="predicted"/>
<gene>
    <name evidence="1" type="ORF">DPMN_088216</name>
</gene>
<evidence type="ECO:0000313" key="2">
    <source>
        <dbReference type="Proteomes" id="UP000828390"/>
    </source>
</evidence>
<organism evidence="1 2">
    <name type="scientific">Dreissena polymorpha</name>
    <name type="common">Zebra mussel</name>
    <name type="synonym">Mytilus polymorpha</name>
    <dbReference type="NCBI Taxonomy" id="45954"/>
    <lineage>
        <taxon>Eukaryota</taxon>
        <taxon>Metazoa</taxon>
        <taxon>Spiralia</taxon>
        <taxon>Lophotrochozoa</taxon>
        <taxon>Mollusca</taxon>
        <taxon>Bivalvia</taxon>
        <taxon>Autobranchia</taxon>
        <taxon>Heteroconchia</taxon>
        <taxon>Euheterodonta</taxon>
        <taxon>Imparidentia</taxon>
        <taxon>Neoheterodontei</taxon>
        <taxon>Myida</taxon>
        <taxon>Dreissenoidea</taxon>
        <taxon>Dreissenidae</taxon>
        <taxon>Dreissena</taxon>
    </lineage>
</organism>
<dbReference type="AlphaFoldDB" id="A0A9D4KVS1"/>
<reference evidence="1" key="1">
    <citation type="journal article" date="2019" name="bioRxiv">
        <title>The Genome of the Zebra Mussel, Dreissena polymorpha: A Resource for Invasive Species Research.</title>
        <authorList>
            <person name="McCartney M.A."/>
            <person name="Auch B."/>
            <person name="Kono T."/>
            <person name="Mallez S."/>
            <person name="Zhang Y."/>
            <person name="Obille A."/>
            <person name="Becker A."/>
            <person name="Abrahante J.E."/>
            <person name="Garbe J."/>
            <person name="Badalamenti J.P."/>
            <person name="Herman A."/>
            <person name="Mangelson H."/>
            <person name="Liachko I."/>
            <person name="Sullivan S."/>
            <person name="Sone E.D."/>
            <person name="Koren S."/>
            <person name="Silverstein K.A.T."/>
            <person name="Beckman K.B."/>
            <person name="Gohl D.M."/>
        </authorList>
    </citation>
    <scope>NUCLEOTIDE SEQUENCE</scope>
    <source>
        <strain evidence="1">Duluth1</strain>
        <tissue evidence="1">Whole animal</tissue>
    </source>
</reference>
<dbReference type="EMBL" id="JAIWYP010000003">
    <property type="protein sequence ID" value="KAH3845921.1"/>
    <property type="molecule type" value="Genomic_DNA"/>
</dbReference>
<comment type="caution">
    <text evidence="1">The sequence shown here is derived from an EMBL/GenBank/DDBJ whole genome shotgun (WGS) entry which is preliminary data.</text>
</comment>
<dbReference type="Proteomes" id="UP000828390">
    <property type="component" value="Unassembled WGS sequence"/>
</dbReference>
<protein>
    <submittedName>
        <fullName evidence="1">Uncharacterized protein</fullName>
    </submittedName>
</protein>
<accession>A0A9D4KVS1</accession>